<reference evidence="2" key="1">
    <citation type="submission" date="2014-09" db="EMBL/GenBank/DDBJ databases">
        <authorList>
            <person name="Magalhaes I.L.F."/>
            <person name="Oliveira U."/>
            <person name="Santos F.R."/>
            <person name="Vidigal T.H.D.A."/>
            <person name="Brescovit A.D."/>
            <person name="Santos A.J."/>
        </authorList>
    </citation>
    <scope>NUCLEOTIDE SEQUENCE</scope>
    <source>
        <tissue evidence="2">Shoot tissue taken approximately 20 cm above the soil surface</tissue>
    </source>
</reference>
<dbReference type="EMBL" id="GBRH01188081">
    <property type="protein sequence ID" value="JAE09815.1"/>
    <property type="molecule type" value="Transcribed_RNA"/>
</dbReference>
<reference evidence="2" key="2">
    <citation type="journal article" date="2015" name="Data Brief">
        <title>Shoot transcriptome of the giant reed, Arundo donax.</title>
        <authorList>
            <person name="Barrero R.A."/>
            <person name="Guerrero F.D."/>
            <person name="Moolhuijzen P."/>
            <person name="Goolsby J.A."/>
            <person name="Tidwell J."/>
            <person name="Bellgard S.E."/>
            <person name="Bellgard M.I."/>
        </authorList>
    </citation>
    <scope>NUCLEOTIDE SEQUENCE</scope>
    <source>
        <tissue evidence="2">Shoot tissue taken approximately 20 cm above the soil surface</tissue>
    </source>
</reference>
<protein>
    <submittedName>
        <fullName evidence="2">Uncharacterized protein</fullName>
    </submittedName>
</protein>
<name>A0A0A9F9U5_ARUDO</name>
<dbReference type="AlphaFoldDB" id="A0A0A9F9U5"/>
<sequence>MMECSEMLCMFMLLCVDLMMQSIICILWLGVV</sequence>
<keyword evidence="1" id="KW-1133">Transmembrane helix</keyword>
<evidence type="ECO:0000313" key="2">
    <source>
        <dbReference type="EMBL" id="JAE09815.1"/>
    </source>
</evidence>
<keyword evidence="1" id="KW-0472">Membrane</keyword>
<accession>A0A0A9F9U5</accession>
<organism evidence="2">
    <name type="scientific">Arundo donax</name>
    <name type="common">Giant reed</name>
    <name type="synonym">Donax arundinaceus</name>
    <dbReference type="NCBI Taxonomy" id="35708"/>
    <lineage>
        <taxon>Eukaryota</taxon>
        <taxon>Viridiplantae</taxon>
        <taxon>Streptophyta</taxon>
        <taxon>Embryophyta</taxon>
        <taxon>Tracheophyta</taxon>
        <taxon>Spermatophyta</taxon>
        <taxon>Magnoliopsida</taxon>
        <taxon>Liliopsida</taxon>
        <taxon>Poales</taxon>
        <taxon>Poaceae</taxon>
        <taxon>PACMAD clade</taxon>
        <taxon>Arundinoideae</taxon>
        <taxon>Arundineae</taxon>
        <taxon>Arundo</taxon>
    </lineage>
</organism>
<feature type="transmembrane region" description="Helical" evidence="1">
    <location>
        <begin position="7"/>
        <end position="31"/>
    </location>
</feature>
<keyword evidence="1" id="KW-0812">Transmembrane</keyword>
<evidence type="ECO:0000256" key="1">
    <source>
        <dbReference type="SAM" id="Phobius"/>
    </source>
</evidence>
<proteinExistence type="predicted"/>